<dbReference type="GO" id="GO:0008962">
    <property type="term" value="F:phosphatidylglycerophosphatase activity"/>
    <property type="evidence" value="ECO:0007669"/>
    <property type="project" value="InterPro"/>
</dbReference>
<keyword evidence="2" id="KW-1185">Reference proteome</keyword>
<dbReference type="InterPro" id="IPR006549">
    <property type="entry name" value="HAD-SF_hydro_IIIA"/>
</dbReference>
<gene>
    <name evidence="1" type="ORF">SAMN00808754_2454</name>
</gene>
<accession>A0A1W1VZ35</accession>
<proteinExistence type="predicted"/>
<dbReference type="NCBIfam" id="TIGR01662">
    <property type="entry name" value="HAD-SF-IIIA"/>
    <property type="match status" value="1"/>
</dbReference>
<dbReference type="SUPFAM" id="SSF56784">
    <property type="entry name" value="HAD-like"/>
    <property type="match status" value="1"/>
</dbReference>
<dbReference type="RefSeq" id="WP_084666010.1">
    <property type="nucleotide sequence ID" value="NZ_LT838272.1"/>
</dbReference>
<dbReference type="InterPro" id="IPR036412">
    <property type="entry name" value="HAD-like_sf"/>
</dbReference>
<sequence length="167" mass="18875">MLKYLRPDLYVKSLQDVPLEDLVRRGIKGLIIDLDNTVTQWGRATLDSQVQDWFKNLRAYGLGACLLSNNRQKRVQAIAQNLGIPAIFRAGKPRARSFRQAMELLGTSPAETAVIGDQIFTDILGGNLLDLYTILVVPLDKKEFMGTRLIRLVERLVLKWLDLKEPG</sequence>
<dbReference type="CDD" id="cd16416">
    <property type="entry name" value="HAD_BsYqeG-like"/>
    <property type="match status" value="1"/>
</dbReference>
<reference evidence="1 2" key="1">
    <citation type="submission" date="2017-04" db="EMBL/GenBank/DDBJ databases">
        <authorList>
            <person name="Afonso C.L."/>
            <person name="Miller P.J."/>
            <person name="Scott M.A."/>
            <person name="Spackman E."/>
            <person name="Goraichik I."/>
            <person name="Dimitrov K.M."/>
            <person name="Suarez D.L."/>
            <person name="Swayne D.E."/>
        </authorList>
    </citation>
    <scope>NUCLEOTIDE SEQUENCE [LARGE SCALE GENOMIC DNA]</scope>
    <source>
        <strain evidence="1 2">ToBE</strain>
    </source>
</reference>
<dbReference type="Gene3D" id="3.40.50.1000">
    <property type="entry name" value="HAD superfamily/HAD-like"/>
    <property type="match status" value="1"/>
</dbReference>
<dbReference type="InterPro" id="IPR023214">
    <property type="entry name" value="HAD_sf"/>
</dbReference>
<evidence type="ECO:0008006" key="3">
    <source>
        <dbReference type="Google" id="ProtNLM"/>
    </source>
</evidence>
<dbReference type="Pfam" id="PF00702">
    <property type="entry name" value="Hydrolase"/>
    <property type="match status" value="1"/>
</dbReference>
<dbReference type="Proteomes" id="UP000192569">
    <property type="component" value="Chromosome I"/>
</dbReference>
<organism evidence="1 2">
    <name type="scientific">Thermanaeromonas toyohensis ToBE</name>
    <dbReference type="NCBI Taxonomy" id="698762"/>
    <lineage>
        <taxon>Bacteria</taxon>
        <taxon>Bacillati</taxon>
        <taxon>Bacillota</taxon>
        <taxon>Clostridia</taxon>
        <taxon>Neomoorellales</taxon>
        <taxon>Neomoorellaceae</taxon>
        <taxon>Thermanaeromonas</taxon>
    </lineage>
</organism>
<dbReference type="OrthoDB" id="9787572at2"/>
<dbReference type="AlphaFoldDB" id="A0A1W1VZ35"/>
<evidence type="ECO:0000313" key="1">
    <source>
        <dbReference type="EMBL" id="SMB98629.1"/>
    </source>
</evidence>
<dbReference type="NCBIfam" id="TIGR01668">
    <property type="entry name" value="YqeG_hyp_ppase"/>
    <property type="match status" value="1"/>
</dbReference>
<dbReference type="EMBL" id="LT838272">
    <property type="protein sequence ID" value="SMB98629.1"/>
    <property type="molecule type" value="Genomic_DNA"/>
</dbReference>
<protein>
    <recommendedName>
        <fullName evidence="3">YqeG family HAD IIIA-type phosphatase</fullName>
    </recommendedName>
</protein>
<dbReference type="STRING" id="698762.SAMN00808754_2454"/>
<dbReference type="InterPro" id="IPR010021">
    <property type="entry name" value="PGPP1/Gep4"/>
</dbReference>
<evidence type="ECO:0000313" key="2">
    <source>
        <dbReference type="Proteomes" id="UP000192569"/>
    </source>
</evidence>
<name>A0A1W1VZ35_9FIRM</name>